<evidence type="ECO:0008006" key="3">
    <source>
        <dbReference type="Google" id="ProtNLM"/>
    </source>
</evidence>
<evidence type="ECO:0000313" key="1">
    <source>
        <dbReference type="EMBL" id="PRO72249.1"/>
    </source>
</evidence>
<dbReference type="Proteomes" id="UP000238949">
    <property type="component" value="Unassembled WGS sequence"/>
</dbReference>
<gene>
    <name evidence="1" type="ORF">C6Y40_17485</name>
</gene>
<protein>
    <recommendedName>
        <fullName evidence="3">Sulfotransferase family protein</fullName>
    </recommendedName>
</protein>
<dbReference type="OrthoDB" id="6384110at2"/>
<dbReference type="RefSeq" id="WP_105935693.1">
    <property type="nucleotide sequence ID" value="NZ_PVNP01000190.1"/>
</dbReference>
<sequence length="225" mass="25081">MESLKLDGVVSLLNRVPALRRMIFRGPSVALCSMGGVGSTALARHIGSIADKTVREHAYSPAVYNDETQIKLGYVFGNPYNSVLSVFRRGYQSMHAKAMNANSDTPAADLKNMSIQAYLERGVDEFRLERQLDNWLNPELTRHPIILIKYEELATSIDEVLAFFDCDKPFEVRTRKSSWRDQPAAIVAGLEKMYGGFNERVNAMPAITVVEPHPVVNKEVAVSHG</sequence>
<evidence type="ECO:0000313" key="2">
    <source>
        <dbReference type="Proteomes" id="UP000238949"/>
    </source>
</evidence>
<dbReference type="EMBL" id="PVNP01000190">
    <property type="protein sequence ID" value="PRO72249.1"/>
    <property type="molecule type" value="Genomic_DNA"/>
</dbReference>
<keyword evidence="2" id="KW-1185">Reference proteome</keyword>
<comment type="caution">
    <text evidence="1">The sequence shown here is derived from an EMBL/GenBank/DDBJ whole genome shotgun (WGS) entry which is preliminary data.</text>
</comment>
<organism evidence="1 2">
    <name type="scientific">Alteromonas alba</name>
    <dbReference type="NCBI Taxonomy" id="2079529"/>
    <lineage>
        <taxon>Bacteria</taxon>
        <taxon>Pseudomonadati</taxon>
        <taxon>Pseudomonadota</taxon>
        <taxon>Gammaproteobacteria</taxon>
        <taxon>Alteromonadales</taxon>
        <taxon>Alteromonadaceae</taxon>
        <taxon>Alteromonas/Salinimonas group</taxon>
        <taxon>Alteromonas</taxon>
    </lineage>
</organism>
<name>A0A2S9V717_9ALTE</name>
<dbReference type="InterPro" id="IPR027417">
    <property type="entry name" value="P-loop_NTPase"/>
</dbReference>
<dbReference type="SUPFAM" id="SSF52540">
    <property type="entry name" value="P-loop containing nucleoside triphosphate hydrolases"/>
    <property type="match status" value="1"/>
</dbReference>
<proteinExistence type="predicted"/>
<accession>A0A2S9V717</accession>
<dbReference type="AlphaFoldDB" id="A0A2S9V717"/>
<reference evidence="2" key="1">
    <citation type="journal article" date="2020" name="Int. J. Syst. Evol. Microbiol.">
        <title>Alteromonas alba sp. nov., a marine bacterium isolated from the seawater of the West Pacific Ocean.</title>
        <authorList>
            <person name="Sun C."/>
            <person name="Wu Y.-H."/>
            <person name="Xamxidin M."/>
            <person name="Cheng H."/>
            <person name="Xu X.-W."/>
        </authorList>
    </citation>
    <scope>NUCLEOTIDE SEQUENCE [LARGE SCALE GENOMIC DNA]</scope>
    <source>
        <strain evidence="2">190</strain>
    </source>
</reference>